<dbReference type="PANTHER" id="PTHR37987">
    <property type="entry name" value="CHROMOSOME 9, WHOLE GENOME SHOTGUN SEQUENCE"/>
    <property type="match status" value="1"/>
</dbReference>
<dbReference type="Pfam" id="PF09349">
    <property type="entry name" value="OHCU_decarbox"/>
    <property type="match status" value="1"/>
</dbReference>
<name>A0A067TNQ2_GALM3</name>
<evidence type="ECO:0000313" key="4">
    <source>
        <dbReference type="Proteomes" id="UP000027222"/>
    </source>
</evidence>
<dbReference type="PANTHER" id="PTHR37987:SF1">
    <property type="entry name" value="OXO-4-HYDROXY-4-CARBOXY-5-UREIDOIMIDAZOLINE DECARBOXYLASE DOMAIN-CONTAINING PROTEIN"/>
    <property type="match status" value="1"/>
</dbReference>
<dbReference type="InterPro" id="IPR036778">
    <property type="entry name" value="OHCU_decarboxylase_sf"/>
</dbReference>
<organism evidence="3 4">
    <name type="scientific">Galerina marginata (strain CBS 339.88)</name>
    <dbReference type="NCBI Taxonomy" id="685588"/>
    <lineage>
        <taxon>Eukaryota</taxon>
        <taxon>Fungi</taxon>
        <taxon>Dikarya</taxon>
        <taxon>Basidiomycota</taxon>
        <taxon>Agaricomycotina</taxon>
        <taxon>Agaricomycetes</taxon>
        <taxon>Agaricomycetidae</taxon>
        <taxon>Agaricales</taxon>
        <taxon>Agaricineae</taxon>
        <taxon>Strophariaceae</taxon>
        <taxon>Galerina</taxon>
    </lineage>
</organism>
<dbReference type="InterPro" id="IPR018020">
    <property type="entry name" value="OHCU_decarboxylase"/>
</dbReference>
<evidence type="ECO:0000259" key="2">
    <source>
        <dbReference type="Pfam" id="PF09349"/>
    </source>
</evidence>
<dbReference type="HOGENOM" id="CLU_092522_0_0_1"/>
<dbReference type="AlphaFoldDB" id="A0A067TNQ2"/>
<dbReference type="OrthoDB" id="5398391at2759"/>
<dbReference type="Proteomes" id="UP000027222">
    <property type="component" value="Unassembled WGS sequence"/>
</dbReference>
<keyword evidence="4" id="KW-1185">Reference proteome</keyword>
<reference evidence="4" key="1">
    <citation type="journal article" date="2014" name="Proc. Natl. Acad. Sci. U.S.A.">
        <title>Extensive sampling of basidiomycete genomes demonstrates inadequacy of the white-rot/brown-rot paradigm for wood decay fungi.</title>
        <authorList>
            <person name="Riley R."/>
            <person name="Salamov A.A."/>
            <person name="Brown D.W."/>
            <person name="Nagy L.G."/>
            <person name="Floudas D."/>
            <person name="Held B.W."/>
            <person name="Levasseur A."/>
            <person name="Lombard V."/>
            <person name="Morin E."/>
            <person name="Otillar R."/>
            <person name="Lindquist E.A."/>
            <person name="Sun H."/>
            <person name="LaButti K.M."/>
            <person name="Schmutz J."/>
            <person name="Jabbour D."/>
            <person name="Luo H."/>
            <person name="Baker S.E."/>
            <person name="Pisabarro A.G."/>
            <person name="Walton J.D."/>
            <person name="Blanchette R.A."/>
            <person name="Henrissat B."/>
            <person name="Martin F."/>
            <person name="Cullen D."/>
            <person name="Hibbett D.S."/>
            <person name="Grigoriev I.V."/>
        </authorList>
    </citation>
    <scope>NUCLEOTIDE SEQUENCE [LARGE SCALE GENOMIC DNA]</scope>
    <source>
        <strain evidence="4">CBS 339.88</strain>
    </source>
</reference>
<dbReference type="EMBL" id="KL142371">
    <property type="protein sequence ID" value="KDR80598.1"/>
    <property type="molecule type" value="Genomic_DNA"/>
</dbReference>
<gene>
    <name evidence="3" type="ORF">GALMADRAFT_240928</name>
</gene>
<accession>A0A067TNQ2</accession>
<keyword evidence="1" id="KW-0659">Purine metabolism</keyword>
<sequence>MNSLPTLEDVRNAPSSPTSPLALTLETLFEHSPILVNVLEPQLCAVLKSSPLNVSYTKLIDVALEEITNWNLRAQSEFISGHPRIGESKNLSKFSAREQEAQGPKPTPPEVLARLGHLNACYEKKYPGLRYITFVNGRSRAAIVEELEEVLGLLHSLSADQPELDSVLPVDFAGGEWKKELDRAVYDVGRIAKSRLGALGAS</sequence>
<evidence type="ECO:0000256" key="1">
    <source>
        <dbReference type="ARBA" id="ARBA00022631"/>
    </source>
</evidence>
<proteinExistence type="predicted"/>
<evidence type="ECO:0000313" key="3">
    <source>
        <dbReference type="EMBL" id="KDR80598.1"/>
    </source>
</evidence>
<dbReference type="SUPFAM" id="SSF158694">
    <property type="entry name" value="UraD-Like"/>
    <property type="match status" value="1"/>
</dbReference>
<dbReference type="GO" id="GO:0006144">
    <property type="term" value="P:purine nucleobase metabolic process"/>
    <property type="evidence" value="ECO:0007669"/>
    <property type="project" value="UniProtKB-KW"/>
</dbReference>
<feature type="non-terminal residue" evidence="3">
    <location>
        <position position="1"/>
    </location>
</feature>
<protein>
    <recommendedName>
        <fullName evidence="2">Oxo-4-hydroxy-4-carboxy-5-ureidoimidazoline decarboxylase domain-containing protein</fullName>
    </recommendedName>
</protein>
<dbReference type="Gene3D" id="1.10.3330.10">
    <property type="entry name" value="Oxo-4-hydroxy-4-carboxy-5-ureidoimidazoline decarboxylase"/>
    <property type="match status" value="1"/>
</dbReference>
<feature type="domain" description="Oxo-4-hydroxy-4-carboxy-5-ureidoimidazoline decarboxylase" evidence="2">
    <location>
        <begin position="23"/>
        <end position="149"/>
    </location>
</feature>